<feature type="transmembrane region" description="Helical" evidence="1">
    <location>
        <begin position="6"/>
        <end position="26"/>
    </location>
</feature>
<dbReference type="EMBL" id="FMCU01000028">
    <property type="protein sequence ID" value="SCF48686.1"/>
    <property type="molecule type" value="Genomic_DNA"/>
</dbReference>
<dbReference type="Proteomes" id="UP000198797">
    <property type="component" value="Unassembled WGS sequence"/>
</dbReference>
<dbReference type="RefSeq" id="WP_141723252.1">
    <property type="nucleotide sequence ID" value="NZ_FMCU01000028.1"/>
</dbReference>
<gene>
    <name evidence="2" type="ORF">GA0070216_12817</name>
</gene>
<sequence length="192" mass="20419">MDDIRRSWPVVAIVAVLLAGAVLLLSQHLDDRKGPRGNRSVDPGLPSTAADESAFLPFVGRWAVHGATLLINSDGSGVETWNAGPCTDAMTDPEPEMCSGHANLHFAPANAGLTGTYTKVWYTDQRNREVPGFDPGSSAIEATDTFELTTAADGVLARKPLKTHLSAEDVSVSNSYLCATRASADWHARCNA</sequence>
<evidence type="ECO:0000313" key="2">
    <source>
        <dbReference type="EMBL" id="SCF48686.1"/>
    </source>
</evidence>
<name>A0A1C5AU84_9ACTN</name>
<protein>
    <submittedName>
        <fullName evidence="2">Uncharacterized protein</fullName>
    </submittedName>
</protein>
<keyword evidence="1" id="KW-1133">Transmembrane helix</keyword>
<evidence type="ECO:0000313" key="3">
    <source>
        <dbReference type="Proteomes" id="UP000198797"/>
    </source>
</evidence>
<accession>A0A1C5AU84</accession>
<reference evidence="3" key="1">
    <citation type="submission" date="2016-06" db="EMBL/GenBank/DDBJ databases">
        <authorList>
            <person name="Varghese N."/>
            <person name="Submissions Spin"/>
        </authorList>
    </citation>
    <scope>NUCLEOTIDE SEQUENCE [LARGE SCALE GENOMIC DNA]</scope>
    <source>
        <strain evidence="3">DSM 44100</strain>
    </source>
</reference>
<dbReference type="OrthoDB" id="3379569at2"/>
<evidence type="ECO:0000256" key="1">
    <source>
        <dbReference type="SAM" id="Phobius"/>
    </source>
</evidence>
<keyword evidence="3" id="KW-1185">Reference proteome</keyword>
<organism evidence="2 3">
    <name type="scientific">Micromonospora matsumotoense</name>
    <dbReference type="NCBI Taxonomy" id="121616"/>
    <lineage>
        <taxon>Bacteria</taxon>
        <taxon>Bacillati</taxon>
        <taxon>Actinomycetota</taxon>
        <taxon>Actinomycetes</taxon>
        <taxon>Micromonosporales</taxon>
        <taxon>Micromonosporaceae</taxon>
        <taxon>Micromonospora</taxon>
    </lineage>
</organism>
<proteinExistence type="predicted"/>
<keyword evidence="1" id="KW-0812">Transmembrane</keyword>
<dbReference type="AlphaFoldDB" id="A0A1C5AU84"/>
<keyword evidence="1" id="KW-0472">Membrane</keyword>